<keyword evidence="9" id="KW-1185">Reference proteome</keyword>
<dbReference type="Proteomes" id="UP000789595">
    <property type="component" value="Unassembled WGS sequence"/>
</dbReference>
<evidence type="ECO:0000256" key="6">
    <source>
        <dbReference type="SAM" id="SignalP"/>
    </source>
</evidence>
<comment type="caution">
    <text evidence="8">The sequence shown here is derived from an EMBL/GenBank/DDBJ whole genome shotgun (WGS) entry which is preliminary data.</text>
</comment>
<proteinExistence type="predicted"/>
<reference evidence="8" key="1">
    <citation type="submission" date="2021-11" db="EMBL/GenBank/DDBJ databases">
        <authorList>
            <consortium name="Genoscope - CEA"/>
            <person name="William W."/>
        </authorList>
    </citation>
    <scope>NUCLEOTIDE SEQUENCE</scope>
</reference>
<evidence type="ECO:0000313" key="8">
    <source>
        <dbReference type="EMBL" id="CAH0371114.1"/>
    </source>
</evidence>
<dbReference type="AlphaFoldDB" id="A0A8J2SPC8"/>
<feature type="signal peptide" evidence="6">
    <location>
        <begin position="1"/>
        <end position="18"/>
    </location>
</feature>
<feature type="chain" id="PRO_5035288470" description="WHEP-TRS domain-containing protein" evidence="6">
    <location>
        <begin position="19"/>
        <end position="264"/>
    </location>
</feature>
<evidence type="ECO:0000256" key="5">
    <source>
        <dbReference type="ARBA" id="ARBA00023146"/>
    </source>
</evidence>
<dbReference type="PROSITE" id="PS51185">
    <property type="entry name" value="WHEP_TRS_2"/>
    <property type="match status" value="1"/>
</dbReference>
<keyword evidence="2" id="KW-0547">Nucleotide-binding</keyword>
<evidence type="ECO:0000256" key="1">
    <source>
        <dbReference type="ARBA" id="ARBA00022598"/>
    </source>
</evidence>
<feature type="domain" description="WHEP-TRS" evidence="7">
    <location>
        <begin position="217"/>
        <end position="264"/>
    </location>
</feature>
<keyword evidence="3" id="KW-0067">ATP-binding</keyword>
<organism evidence="8 9">
    <name type="scientific">Pelagomonas calceolata</name>
    <dbReference type="NCBI Taxonomy" id="35677"/>
    <lineage>
        <taxon>Eukaryota</taxon>
        <taxon>Sar</taxon>
        <taxon>Stramenopiles</taxon>
        <taxon>Ochrophyta</taxon>
        <taxon>Pelagophyceae</taxon>
        <taxon>Pelagomonadales</taxon>
        <taxon>Pelagomonadaceae</taxon>
        <taxon>Pelagomonas</taxon>
    </lineage>
</organism>
<dbReference type="InterPro" id="IPR000738">
    <property type="entry name" value="WHEP-TRS_dom"/>
</dbReference>
<protein>
    <recommendedName>
        <fullName evidence="7">WHEP-TRS domain-containing protein</fullName>
    </recommendedName>
</protein>
<evidence type="ECO:0000256" key="2">
    <source>
        <dbReference type="ARBA" id="ARBA00022741"/>
    </source>
</evidence>
<evidence type="ECO:0000256" key="3">
    <source>
        <dbReference type="ARBA" id="ARBA00022840"/>
    </source>
</evidence>
<dbReference type="GO" id="GO:0004812">
    <property type="term" value="F:aminoacyl-tRNA ligase activity"/>
    <property type="evidence" value="ECO:0007669"/>
    <property type="project" value="UniProtKB-KW"/>
</dbReference>
<sequence>MACSSRLAVLLICGTATSFVLRTSIPSRHAMVVAAKGKKGKKGKKPKLQKKSGMDWARDFEVMPFDSSVLRPLADAAAGAFEARTGKPLDASLAGAGDLPKALYKAPVCVMVVSDEKIAYANDAACEFAGKKHTELIGSATTLPATVADGYDSSYEKKLDGNTMQKAKRWAISKMAVVDGELVTEDQGVGYAFSTWVREEDGALCKPGGVVEAPPIDPAEIQAKIDAQAAVVRDLKEEQGLGNSDPEVKAAVAELLRLKALLEE</sequence>
<dbReference type="GO" id="GO:0005524">
    <property type="term" value="F:ATP binding"/>
    <property type="evidence" value="ECO:0007669"/>
    <property type="project" value="UniProtKB-KW"/>
</dbReference>
<dbReference type="GO" id="GO:0006418">
    <property type="term" value="P:tRNA aminoacylation for protein translation"/>
    <property type="evidence" value="ECO:0007669"/>
    <property type="project" value="InterPro"/>
</dbReference>
<evidence type="ECO:0000259" key="7">
    <source>
        <dbReference type="PROSITE" id="PS51185"/>
    </source>
</evidence>
<keyword evidence="6" id="KW-0732">Signal</keyword>
<accession>A0A8J2SPC8</accession>
<name>A0A8J2SPC8_9STRA</name>
<keyword evidence="4" id="KW-0648">Protein biosynthesis</keyword>
<keyword evidence="1" id="KW-0436">Ligase</keyword>
<keyword evidence="5" id="KW-0030">Aminoacyl-tRNA synthetase</keyword>
<dbReference type="OrthoDB" id="10615224at2759"/>
<evidence type="ECO:0000256" key="4">
    <source>
        <dbReference type="ARBA" id="ARBA00022917"/>
    </source>
</evidence>
<dbReference type="EMBL" id="CAKKNE010000003">
    <property type="protein sequence ID" value="CAH0371114.1"/>
    <property type="molecule type" value="Genomic_DNA"/>
</dbReference>
<dbReference type="Gene3D" id="1.10.287.10">
    <property type="entry name" value="S15/NS1, RNA-binding"/>
    <property type="match status" value="1"/>
</dbReference>
<gene>
    <name evidence="8" type="ORF">PECAL_3P10400</name>
</gene>
<evidence type="ECO:0000313" key="9">
    <source>
        <dbReference type="Proteomes" id="UP000789595"/>
    </source>
</evidence>